<dbReference type="RefSeq" id="WP_160930714.1">
    <property type="nucleotide sequence ID" value="NZ_WWEU01000004.1"/>
</dbReference>
<evidence type="ECO:0000313" key="2">
    <source>
        <dbReference type="EMBL" id="MYM60270.1"/>
    </source>
</evidence>
<organism evidence="2 3">
    <name type="scientific">Vibrio tetraodonis subsp. pristinus</name>
    <dbReference type="NCBI Taxonomy" id="2695891"/>
    <lineage>
        <taxon>Bacteria</taxon>
        <taxon>Pseudomonadati</taxon>
        <taxon>Pseudomonadota</taxon>
        <taxon>Gammaproteobacteria</taxon>
        <taxon>Vibrionales</taxon>
        <taxon>Vibrionaceae</taxon>
        <taxon>Vibrio</taxon>
    </lineage>
</organism>
<proteinExistence type="predicted"/>
<reference evidence="2 3" key="1">
    <citation type="submission" date="2020-01" db="EMBL/GenBank/DDBJ databases">
        <title>Draft Genome Sequence of Vibrio sp. strain OCN044, Isolated from a Healthy Coral at Palmyra Atoll.</title>
        <authorList>
            <person name="Videau P."/>
            <person name="Loughran R."/>
            <person name="Esquivel A."/>
            <person name="Deadmond M."/>
            <person name="Paddock B.E."/>
            <person name="Saw J.H."/>
            <person name="Ushijima B."/>
        </authorList>
    </citation>
    <scope>NUCLEOTIDE SEQUENCE [LARGE SCALE GENOMIC DNA]</scope>
    <source>
        <strain evidence="2 3">OCN044</strain>
    </source>
</reference>
<feature type="chain" id="PRO_5026713024" description="Glycine zipper domain-containing protein" evidence="1">
    <location>
        <begin position="24"/>
        <end position="304"/>
    </location>
</feature>
<name>A0A6L8LZY2_9VIBR</name>
<protein>
    <recommendedName>
        <fullName evidence="4">Glycine zipper domain-containing protein</fullName>
    </recommendedName>
</protein>
<evidence type="ECO:0008006" key="4">
    <source>
        <dbReference type="Google" id="ProtNLM"/>
    </source>
</evidence>
<keyword evidence="1" id="KW-0732">Signal</keyword>
<dbReference type="EMBL" id="WWEU01000004">
    <property type="protein sequence ID" value="MYM60270.1"/>
    <property type="molecule type" value="Genomic_DNA"/>
</dbReference>
<evidence type="ECO:0000256" key="1">
    <source>
        <dbReference type="SAM" id="SignalP"/>
    </source>
</evidence>
<gene>
    <name evidence="2" type="ORF">GTG28_13635</name>
</gene>
<accession>A0A6L8LZY2</accession>
<dbReference type="AlphaFoldDB" id="A0A6L8LZY2"/>
<comment type="caution">
    <text evidence="2">The sequence shown here is derived from an EMBL/GenBank/DDBJ whole genome shotgun (WGS) entry which is preliminary data.</text>
</comment>
<feature type="signal peptide" evidence="1">
    <location>
        <begin position="1"/>
        <end position="23"/>
    </location>
</feature>
<evidence type="ECO:0000313" key="3">
    <source>
        <dbReference type="Proteomes" id="UP000478571"/>
    </source>
</evidence>
<keyword evidence="3" id="KW-1185">Reference proteome</keyword>
<dbReference type="Proteomes" id="UP000478571">
    <property type="component" value="Unassembled WGS sequence"/>
</dbReference>
<sequence>MTRKALISSAILMSLTLSPVALATNDVVAAKSNNPITNSAAMITNEALIKQSENEYIYQFTYKGQSVETTLQKKGQHISYQVYVDGDFLFNQSYKVDDQDKYMPSSQSQKNTLQFEHQLLNEQSVFDGLDYIKSRNATFAHPDKEKYDIDIFEHSVLVGDDFIHVQVGKTASGIIVGAPAWVIGGMVGGSVGAVAASWIGGPPGAATAGVGGALVGAMVGNLLSVVTGEILSEYLRDEDGNIWLVIDPYSEHDDTLRIDEESNWLGIKSYYLRGTKFFKYASIGKFYTENLEITLDHKLPSRPF</sequence>